<gene>
    <name evidence="1" type="ORF">FHS60_001264</name>
</gene>
<dbReference type="InterPro" id="IPR036583">
    <property type="entry name" value="23S_rRNA_IVS_sf"/>
</dbReference>
<dbReference type="RefSeq" id="WP_183696340.1">
    <property type="nucleotide sequence ID" value="NZ_JACICA010000005.1"/>
</dbReference>
<accession>A0A7W5UJ17</accession>
<dbReference type="PANTHER" id="PTHR38471:SF2">
    <property type="entry name" value="FOUR HELIX BUNDLE PROTEIN"/>
    <property type="match status" value="1"/>
</dbReference>
<dbReference type="SUPFAM" id="SSF158446">
    <property type="entry name" value="IVS-encoded protein-like"/>
    <property type="match status" value="1"/>
</dbReference>
<evidence type="ECO:0000313" key="2">
    <source>
        <dbReference type="Proteomes" id="UP000541425"/>
    </source>
</evidence>
<dbReference type="Proteomes" id="UP000541425">
    <property type="component" value="Unassembled WGS sequence"/>
</dbReference>
<organism evidence="1 2">
    <name type="scientific">Alloprevotella rava</name>
    <dbReference type="NCBI Taxonomy" id="671218"/>
    <lineage>
        <taxon>Bacteria</taxon>
        <taxon>Pseudomonadati</taxon>
        <taxon>Bacteroidota</taxon>
        <taxon>Bacteroidia</taxon>
        <taxon>Bacteroidales</taxon>
        <taxon>Prevotellaceae</taxon>
        <taxon>Alloprevotella</taxon>
    </lineage>
</organism>
<dbReference type="InterPro" id="IPR012657">
    <property type="entry name" value="23S_rRNA-intervening_sequence"/>
</dbReference>
<reference evidence="1 2" key="1">
    <citation type="submission" date="2020-08" db="EMBL/GenBank/DDBJ databases">
        <title>Genomic Encyclopedia of Type Strains, Phase IV (KMG-IV): sequencing the most valuable type-strain genomes for metagenomic binning, comparative biology and taxonomic classification.</title>
        <authorList>
            <person name="Goeker M."/>
        </authorList>
    </citation>
    <scope>NUCLEOTIDE SEQUENCE [LARGE SCALE GENOMIC DNA]</scope>
    <source>
        <strain evidence="1 2">DSM 22548</strain>
    </source>
</reference>
<dbReference type="PIRSF" id="PIRSF035652">
    <property type="entry name" value="CHP02436"/>
    <property type="match status" value="1"/>
</dbReference>
<protein>
    <submittedName>
        <fullName evidence="1">Four helix bundle protein</fullName>
    </submittedName>
</protein>
<dbReference type="PANTHER" id="PTHR38471">
    <property type="entry name" value="FOUR HELIX BUNDLE PROTEIN"/>
    <property type="match status" value="1"/>
</dbReference>
<comment type="caution">
    <text evidence="1">The sequence shown here is derived from an EMBL/GenBank/DDBJ whole genome shotgun (WGS) entry which is preliminary data.</text>
</comment>
<name>A0A7W5UJ17_9BACT</name>
<dbReference type="Pfam" id="PF05635">
    <property type="entry name" value="23S_rRNA_IVP"/>
    <property type="match status" value="1"/>
</dbReference>
<dbReference type="EMBL" id="JACICA010000005">
    <property type="protein sequence ID" value="MBB3702795.1"/>
    <property type="molecule type" value="Genomic_DNA"/>
</dbReference>
<dbReference type="Gene3D" id="1.20.1440.60">
    <property type="entry name" value="23S rRNA-intervening sequence"/>
    <property type="match status" value="1"/>
</dbReference>
<evidence type="ECO:0000313" key="1">
    <source>
        <dbReference type="EMBL" id="MBB3702795.1"/>
    </source>
</evidence>
<sequence length="123" mass="14602">MENTGNRIVDLSFEFALNVIKFTEILEDQRIYRLADQLWRSGTSIGANIEEAQCAETRLDFIHKLKIAAKECEETSYWLKICSRHERYPFDESLWQQNEEIKRILSAIIGTSRRHLNNRNRKQ</sequence>
<dbReference type="NCBIfam" id="TIGR02436">
    <property type="entry name" value="four helix bundle protein"/>
    <property type="match status" value="1"/>
</dbReference>
<proteinExistence type="predicted"/>
<dbReference type="AlphaFoldDB" id="A0A7W5UJ17"/>